<evidence type="ECO:0000313" key="3">
    <source>
        <dbReference type="Proteomes" id="UP000612746"/>
    </source>
</evidence>
<protein>
    <recommendedName>
        <fullName evidence="1">F-box domain-containing protein</fullName>
    </recommendedName>
</protein>
<proteinExistence type="predicted"/>
<sequence length="462" mass="53600">MNRPLYLPKELLELVFEELDRSDLVSCSYTSWFWNDSANVILYREIHGMTLDGVYDLIRTLELNQFENGPDISLTKRRRKLGSLVKVVRKAEELGEPEEFSFIIRGTLAYLLQTKDLSELTPNVHTAEMYETATASRDVFALPPNLWDVLEYQWKHLRRLTITHFKERAPWRIRDSFLDILLQLDYLDILDTTKFLSCDFPSAPVTPNLSSLKVSIRDYIQYDHVMTMLQSCQRTLHSLAIQVLPPGCIIIPFSFDNLLKKQLNLKELALTYDETSQLTISSFGDQIEVLEVIGNRQGNQQVEEEIAKAMLKASKLNTLSLGTCSYFTEYIPEFIDRNKATLHSLYLTSDVGDELIDFMIEDNLRADQVTTLCFECRYLDNSMVQRLAEIFPSIKYLGLGRGKAKSERKWITHQSLSRFRNLVGVDMWTFRELLDPNSYHGSKYKIRRPLMLKSSRSSDYSM</sequence>
<name>A0A8H7PET8_9FUNG</name>
<dbReference type="InterPro" id="IPR032675">
    <property type="entry name" value="LRR_dom_sf"/>
</dbReference>
<dbReference type="SUPFAM" id="SSF52047">
    <property type="entry name" value="RNI-like"/>
    <property type="match status" value="1"/>
</dbReference>
<dbReference type="Proteomes" id="UP000612746">
    <property type="component" value="Unassembled WGS sequence"/>
</dbReference>
<evidence type="ECO:0000259" key="1">
    <source>
        <dbReference type="Pfam" id="PF12937"/>
    </source>
</evidence>
<organism evidence="2 3">
    <name type="scientific">Umbelopsis vinacea</name>
    <dbReference type="NCBI Taxonomy" id="44442"/>
    <lineage>
        <taxon>Eukaryota</taxon>
        <taxon>Fungi</taxon>
        <taxon>Fungi incertae sedis</taxon>
        <taxon>Mucoromycota</taxon>
        <taxon>Mucoromycotina</taxon>
        <taxon>Umbelopsidomycetes</taxon>
        <taxon>Umbelopsidales</taxon>
        <taxon>Umbelopsidaceae</taxon>
        <taxon>Umbelopsis</taxon>
    </lineage>
</organism>
<dbReference type="InterPro" id="IPR001810">
    <property type="entry name" value="F-box_dom"/>
</dbReference>
<dbReference type="AlphaFoldDB" id="A0A8H7PET8"/>
<accession>A0A8H7PET8</accession>
<comment type="caution">
    <text evidence="2">The sequence shown here is derived from an EMBL/GenBank/DDBJ whole genome shotgun (WGS) entry which is preliminary data.</text>
</comment>
<reference evidence="2" key="1">
    <citation type="submission" date="2020-12" db="EMBL/GenBank/DDBJ databases">
        <title>Metabolic potential, ecology and presence of endohyphal bacteria is reflected in genomic diversity of Mucoromycotina.</title>
        <authorList>
            <person name="Muszewska A."/>
            <person name="Okrasinska A."/>
            <person name="Steczkiewicz K."/>
            <person name="Drgas O."/>
            <person name="Orlowska M."/>
            <person name="Perlinska-Lenart U."/>
            <person name="Aleksandrzak-Piekarczyk T."/>
            <person name="Szatraj K."/>
            <person name="Zielenkiewicz U."/>
            <person name="Pilsyk S."/>
            <person name="Malc E."/>
            <person name="Mieczkowski P."/>
            <person name="Kruszewska J.S."/>
            <person name="Biernat P."/>
            <person name="Pawlowska J."/>
        </authorList>
    </citation>
    <scope>NUCLEOTIDE SEQUENCE</scope>
    <source>
        <strain evidence="2">WA0000051536</strain>
    </source>
</reference>
<dbReference type="Pfam" id="PF12937">
    <property type="entry name" value="F-box-like"/>
    <property type="match status" value="1"/>
</dbReference>
<keyword evidence="3" id="KW-1185">Reference proteome</keyword>
<dbReference type="SUPFAM" id="SSF81383">
    <property type="entry name" value="F-box domain"/>
    <property type="match status" value="1"/>
</dbReference>
<feature type="domain" description="F-box" evidence="1">
    <location>
        <begin position="6"/>
        <end position="46"/>
    </location>
</feature>
<gene>
    <name evidence="2" type="ORF">INT44_002647</name>
</gene>
<dbReference type="InterPro" id="IPR036047">
    <property type="entry name" value="F-box-like_dom_sf"/>
</dbReference>
<dbReference type="Gene3D" id="3.80.10.10">
    <property type="entry name" value="Ribonuclease Inhibitor"/>
    <property type="match status" value="1"/>
</dbReference>
<dbReference type="EMBL" id="JAEPRA010000022">
    <property type="protein sequence ID" value="KAG2172632.1"/>
    <property type="molecule type" value="Genomic_DNA"/>
</dbReference>
<dbReference type="OrthoDB" id="10348762at2759"/>
<evidence type="ECO:0000313" key="2">
    <source>
        <dbReference type="EMBL" id="KAG2172632.1"/>
    </source>
</evidence>